<dbReference type="SMART" id="SM00356">
    <property type="entry name" value="ZnF_C3H1"/>
    <property type="match status" value="1"/>
</dbReference>
<feature type="domain" description="C3H1-type" evidence="7">
    <location>
        <begin position="604"/>
        <end position="632"/>
    </location>
</feature>
<feature type="compositionally biased region" description="Polar residues" evidence="6">
    <location>
        <begin position="480"/>
        <end position="493"/>
    </location>
</feature>
<sequence length="675" mass="73893">MSSSFSFPPPPPPPPKASAPDHAAGNGPSQRGNYNNFREDRGRRGGRDSRGRGRGNNSRGSQRGGYGFNQSRNSNENSRYDGGVRLQGQALMRGEPQKQQNPQGYMQEHQGRTQNYYTAPSNGQSEPVPAVSYINPAFLPFTTAPQLQWSAPVQLPTNPMAYTQAMSTLMASNAATQSMNATVGDVPQEQSSPYDQYYNDRDVSSPQFTGKRKRGSSNAYPDRNTSPNHNRNKPQQRPSKVKTDVGPSVPSFGFALPTVLQPPQVAVSNGDNAISSRRRKFNQLGLTPRGEDRENSDEEVDEEAVFGHVGPPGGGLVFEYNGQTAALNSPSDIAAWIAERKKRFPTSARIQEKVKEQALKRLHEQEAIRCVKGQAEANRRSKLDTQVSVNNIKPSVESGDEKKRKAIERQMKKVEKLRKKLKKSEKKAARTAGALVDGSDVLENTSGTVFEVNRDDATSTGLLPLYRTPKSAPQVKAESSLESQSLDGNNQIRMESKEFAPTPGFGSLQEQGESKEPSSLAIPGRVVSKVDLGIKYSSDTDVSNHDMNSDASSTTSSSDQNSDSDSSSSGSEADDMDSAPEELSAKTNRPIRAPPTKANVTPRTFEPSICPSYKRTGRCAYGNRCRFPHPPRDASREVKPKRKHLYDRLVEQEQEAAEKLALQAIKYLGGNGFLT</sequence>
<dbReference type="GO" id="GO:0005634">
    <property type="term" value="C:nucleus"/>
    <property type="evidence" value="ECO:0007669"/>
    <property type="project" value="TreeGrafter"/>
</dbReference>
<evidence type="ECO:0000256" key="1">
    <source>
        <dbReference type="ARBA" id="ARBA00022723"/>
    </source>
</evidence>
<keyword evidence="9" id="KW-1185">Reference proteome</keyword>
<feature type="compositionally biased region" description="Polar residues" evidence="6">
    <location>
        <begin position="216"/>
        <end position="238"/>
    </location>
</feature>
<dbReference type="InterPro" id="IPR019496">
    <property type="entry name" value="NUFIP1_cons_dom"/>
</dbReference>
<dbReference type="Gene3D" id="4.10.1000.10">
    <property type="entry name" value="Zinc finger, CCCH-type"/>
    <property type="match status" value="1"/>
</dbReference>
<dbReference type="Pfam" id="PF00642">
    <property type="entry name" value="zf-CCCH"/>
    <property type="match status" value="1"/>
</dbReference>
<accession>A0A8E2EJE8</accession>
<evidence type="ECO:0000313" key="9">
    <source>
        <dbReference type="Proteomes" id="UP000250266"/>
    </source>
</evidence>
<evidence type="ECO:0000256" key="4">
    <source>
        <dbReference type="PROSITE-ProRule" id="PRU00723"/>
    </source>
</evidence>
<feature type="zinc finger region" description="C3H1-type" evidence="4">
    <location>
        <begin position="604"/>
        <end position="632"/>
    </location>
</feature>
<dbReference type="InterPro" id="IPR039136">
    <property type="entry name" value="NUFIP1-like"/>
</dbReference>
<feature type="coiled-coil region" evidence="5">
    <location>
        <begin position="400"/>
        <end position="434"/>
    </location>
</feature>
<feature type="compositionally biased region" description="Polar residues" evidence="6">
    <location>
        <begin position="112"/>
        <end position="125"/>
    </location>
</feature>
<dbReference type="InterPro" id="IPR000571">
    <property type="entry name" value="Znf_CCCH"/>
</dbReference>
<dbReference type="PANTHER" id="PTHR13309">
    <property type="entry name" value="NUCLEAR FRAGILE X MENTAL RETARDATION PROTEIN INTERACTING PROTEIN 1"/>
    <property type="match status" value="1"/>
</dbReference>
<gene>
    <name evidence="8" type="ORF">K432DRAFT_422034</name>
</gene>
<dbReference type="GO" id="GO:0008270">
    <property type="term" value="F:zinc ion binding"/>
    <property type="evidence" value="ECO:0007669"/>
    <property type="project" value="UniProtKB-KW"/>
</dbReference>
<evidence type="ECO:0000259" key="7">
    <source>
        <dbReference type="PROSITE" id="PS50103"/>
    </source>
</evidence>
<dbReference type="PANTHER" id="PTHR13309:SF0">
    <property type="entry name" value="FMR1-INTERACTING PROTEIN NUFIP1"/>
    <property type="match status" value="1"/>
</dbReference>
<keyword evidence="2 4" id="KW-0863">Zinc-finger</keyword>
<feature type="compositionally biased region" description="Basic and acidic residues" evidence="6">
    <location>
        <begin position="37"/>
        <end position="51"/>
    </location>
</feature>
<feature type="compositionally biased region" description="Low complexity" evidence="6">
    <location>
        <begin position="549"/>
        <end position="571"/>
    </location>
</feature>
<dbReference type="GO" id="GO:0003723">
    <property type="term" value="F:RNA binding"/>
    <property type="evidence" value="ECO:0007669"/>
    <property type="project" value="InterPro"/>
</dbReference>
<evidence type="ECO:0000313" key="8">
    <source>
        <dbReference type="EMBL" id="OCK85105.1"/>
    </source>
</evidence>
<evidence type="ECO:0000256" key="5">
    <source>
        <dbReference type="SAM" id="Coils"/>
    </source>
</evidence>
<evidence type="ECO:0000256" key="2">
    <source>
        <dbReference type="ARBA" id="ARBA00022771"/>
    </source>
</evidence>
<feature type="compositionally biased region" description="Pro residues" evidence="6">
    <location>
        <begin position="7"/>
        <end position="17"/>
    </location>
</feature>
<dbReference type="AlphaFoldDB" id="A0A8E2EJE8"/>
<dbReference type="InterPro" id="IPR036855">
    <property type="entry name" value="Znf_CCCH_sf"/>
</dbReference>
<feature type="region of interest" description="Disordered" evidence="6">
    <location>
        <begin position="184"/>
        <end position="248"/>
    </location>
</feature>
<dbReference type="EMBL" id="KV744824">
    <property type="protein sequence ID" value="OCK85105.1"/>
    <property type="molecule type" value="Genomic_DNA"/>
</dbReference>
<feature type="compositionally biased region" description="Polar residues" evidence="6">
    <location>
        <begin position="68"/>
        <end position="77"/>
    </location>
</feature>
<keyword evidence="3 4" id="KW-0862">Zinc</keyword>
<dbReference type="GO" id="GO:0000492">
    <property type="term" value="P:box C/D snoRNP assembly"/>
    <property type="evidence" value="ECO:0007669"/>
    <property type="project" value="TreeGrafter"/>
</dbReference>
<feature type="compositionally biased region" description="Acidic residues" evidence="6">
    <location>
        <begin position="294"/>
        <end position="304"/>
    </location>
</feature>
<feature type="region of interest" description="Disordered" evidence="6">
    <location>
        <begin position="538"/>
        <end position="609"/>
    </location>
</feature>
<feature type="region of interest" description="Disordered" evidence="6">
    <location>
        <begin position="278"/>
        <end position="308"/>
    </location>
</feature>
<keyword evidence="5" id="KW-0175">Coiled coil</keyword>
<dbReference type="OrthoDB" id="273070at2759"/>
<reference evidence="8 9" key="1">
    <citation type="journal article" date="2016" name="Nat. Commun.">
        <title>Ectomycorrhizal ecology is imprinted in the genome of the dominant symbiotic fungus Cenococcum geophilum.</title>
        <authorList>
            <consortium name="DOE Joint Genome Institute"/>
            <person name="Peter M."/>
            <person name="Kohler A."/>
            <person name="Ohm R.A."/>
            <person name="Kuo A."/>
            <person name="Krutzmann J."/>
            <person name="Morin E."/>
            <person name="Arend M."/>
            <person name="Barry K.W."/>
            <person name="Binder M."/>
            <person name="Choi C."/>
            <person name="Clum A."/>
            <person name="Copeland A."/>
            <person name="Grisel N."/>
            <person name="Haridas S."/>
            <person name="Kipfer T."/>
            <person name="LaButti K."/>
            <person name="Lindquist E."/>
            <person name="Lipzen A."/>
            <person name="Maire R."/>
            <person name="Meier B."/>
            <person name="Mihaltcheva S."/>
            <person name="Molinier V."/>
            <person name="Murat C."/>
            <person name="Poggeler S."/>
            <person name="Quandt C.A."/>
            <person name="Sperisen C."/>
            <person name="Tritt A."/>
            <person name="Tisserant E."/>
            <person name="Crous P.W."/>
            <person name="Henrissat B."/>
            <person name="Nehls U."/>
            <person name="Egli S."/>
            <person name="Spatafora J.W."/>
            <person name="Grigoriev I.V."/>
            <person name="Martin F.M."/>
        </authorList>
    </citation>
    <scope>NUCLEOTIDE SEQUENCE [LARGE SCALE GENOMIC DNA]</scope>
    <source>
        <strain evidence="8 9">CBS 459.81</strain>
    </source>
</reference>
<dbReference type="PROSITE" id="PS50103">
    <property type="entry name" value="ZF_C3H1"/>
    <property type="match status" value="1"/>
</dbReference>
<dbReference type="Proteomes" id="UP000250266">
    <property type="component" value="Unassembled WGS sequence"/>
</dbReference>
<dbReference type="SUPFAM" id="SSF90229">
    <property type="entry name" value="CCCH zinc finger"/>
    <property type="match status" value="1"/>
</dbReference>
<name>A0A8E2EJE8_9PEZI</name>
<protein>
    <recommendedName>
        <fullName evidence="7">C3H1-type domain-containing protein</fullName>
    </recommendedName>
</protein>
<dbReference type="Pfam" id="PF10453">
    <property type="entry name" value="NUFIP1"/>
    <property type="match status" value="1"/>
</dbReference>
<evidence type="ECO:0000256" key="6">
    <source>
        <dbReference type="SAM" id="MobiDB-lite"/>
    </source>
</evidence>
<evidence type="ECO:0000256" key="3">
    <source>
        <dbReference type="ARBA" id="ARBA00022833"/>
    </source>
</evidence>
<organism evidence="8 9">
    <name type="scientific">Lepidopterella palustris CBS 459.81</name>
    <dbReference type="NCBI Taxonomy" id="1314670"/>
    <lineage>
        <taxon>Eukaryota</taxon>
        <taxon>Fungi</taxon>
        <taxon>Dikarya</taxon>
        <taxon>Ascomycota</taxon>
        <taxon>Pezizomycotina</taxon>
        <taxon>Dothideomycetes</taxon>
        <taxon>Pleosporomycetidae</taxon>
        <taxon>Mytilinidiales</taxon>
        <taxon>Argynnaceae</taxon>
        <taxon>Lepidopterella</taxon>
    </lineage>
</organism>
<feature type="region of interest" description="Disordered" evidence="6">
    <location>
        <begin position="460"/>
        <end position="523"/>
    </location>
</feature>
<keyword evidence="1 4" id="KW-0479">Metal-binding</keyword>
<feature type="compositionally biased region" description="Polar residues" evidence="6">
    <location>
        <begin position="27"/>
        <end position="36"/>
    </location>
</feature>
<feature type="region of interest" description="Disordered" evidence="6">
    <location>
        <begin position="1"/>
        <end position="125"/>
    </location>
</feature>
<proteinExistence type="predicted"/>